<comment type="caution">
    <text evidence="2">The sequence shown here is derived from an EMBL/GenBank/DDBJ whole genome shotgun (WGS) entry which is preliminary data.</text>
</comment>
<dbReference type="RefSeq" id="WP_283239901.1">
    <property type="nucleotide sequence ID" value="NZ_JASGBP010000010.1"/>
</dbReference>
<evidence type="ECO:0000256" key="1">
    <source>
        <dbReference type="SAM" id="SignalP"/>
    </source>
</evidence>
<keyword evidence="3" id="KW-1185">Reference proteome</keyword>
<accession>A0ABT6XT07</accession>
<gene>
    <name evidence="2" type="ORF">QHT84_12505</name>
</gene>
<feature type="signal peptide" evidence="1">
    <location>
        <begin position="1"/>
        <end position="18"/>
    </location>
</feature>
<feature type="chain" id="PRO_5047413168" evidence="1">
    <location>
        <begin position="19"/>
        <end position="197"/>
    </location>
</feature>
<dbReference type="EMBL" id="JASGBP010000010">
    <property type="protein sequence ID" value="MDI9258237.1"/>
    <property type="molecule type" value="Genomic_DNA"/>
</dbReference>
<reference evidence="2 3" key="1">
    <citation type="submission" date="2023-05" db="EMBL/GenBank/DDBJ databases">
        <title>Flavobacterium sedimenti sp. nov., isolated from the sediment.</title>
        <authorList>
            <person name="Wu N."/>
        </authorList>
    </citation>
    <scope>NUCLEOTIDE SEQUENCE [LARGE SCALE GENOMIC DNA]</scope>
    <source>
        <strain evidence="2 3">YZ-48</strain>
    </source>
</reference>
<organism evidence="2 3">
    <name type="scientific">Flavobacterium sedimenticola</name>
    <dbReference type="NCBI Taxonomy" id="3043286"/>
    <lineage>
        <taxon>Bacteria</taxon>
        <taxon>Pseudomonadati</taxon>
        <taxon>Bacteroidota</taxon>
        <taxon>Flavobacteriia</taxon>
        <taxon>Flavobacteriales</taxon>
        <taxon>Flavobacteriaceae</taxon>
        <taxon>Flavobacterium</taxon>
    </lineage>
</organism>
<evidence type="ECO:0000313" key="2">
    <source>
        <dbReference type="EMBL" id="MDI9258237.1"/>
    </source>
</evidence>
<evidence type="ECO:0000313" key="3">
    <source>
        <dbReference type="Proteomes" id="UP001230035"/>
    </source>
</evidence>
<proteinExistence type="predicted"/>
<protein>
    <submittedName>
        <fullName evidence="2">Uncharacterized protein</fullName>
    </submittedName>
</protein>
<dbReference type="Proteomes" id="UP001230035">
    <property type="component" value="Unassembled WGS sequence"/>
</dbReference>
<sequence length="197" mass="22752">MKKILYSILALIPLSSLAQSDSLELNFSVLISEVKGDLNKDQLEDKVIVTQDTIDNYAPFSLQIFFAQTDGTFKLTVSSTNVIEAQYQNGKGEYKEPGGFESVTAKKGVITFRYQTLKGYFEHKFRFQNENFELIGFTQFHETAEEKTTVDFNLTNGRYITKTFHTEKETTTIHKEKKLIRPLPRLQDIESIFDYIY</sequence>
<keyword evidence="1" id="KW-0732">Signal</keyword>
<name>A0ABT6XT07_9FLAO</name>